<dbReference type="RefSeq" id="WP_379510337.1">
    <property type="nucleotide sequence ID" value="NZ_JBHRTQ010000010.1"/>
</dbReference>
<protein>
    <recommendedName>
        <fullName evidence="3">DUF1214 domain-containing protein</fullName>
    </recommendedName>
</protein>
<evidence type="ECO:0000313" key="1">
    <source>
        <dbReference type="EMBL" id="MFC3174960.1"/>
    </source>
</evidence>
<keyword evidence="2" id="KW-1185">Reference proteome</keyword>
<organism evidence="1 2">
    <name type="scientific">Novosphingobium bradum</name>
    <dbReference type="NCBI Taxonomy" id="1737444"/>
    <lineage>
        <taxon>Bacteria</taxon>
        <taxon>Pseudomonadati</taxon>
        <taxon>Pseudomonadota</taxon>
        <taxon>Alphaproteobacteria</taxon>
        <taxon>Sphingomonadales</taxon>
        <taxon>Sphingomonadaceae</taxon>
        <taxon>Novosphingobium</taxon>
    </lineage>
</organism>
<reference evidence="2" key="1">
    <citation type="journal article" date="2019" name="Int. J. Syst. Evol. Microbiol.">
        <title>The Global Catalogue of Microorganisms (GCM) 10K type strain sequencing project: providing services to taxonomists for standard genome sequencing and annotation.</title>
        <authorList>
            <consortium name="The Broad Institute Genomics Platform"/>
            <consortium name="The Broad Institute Genome Sequencing Center for Infectious Disease"/>
            <person name="Wu L."/>
            <person name="Ma J."/>
        </authorList>
    </citation>
    <scope>NUCLEOTIDE SEQUENCE [LARGE SCALE GENOMIC DNA]</scope>
    <source>
        <strain evidence="2">KCTC 42984</strain>
    </source>
</reference>
<proteinExistence type="predicted"/>
<gene>
    <name evidence="1" type="ORF">ACFOD9_11940</name>
</gene>
<evidence type="ECO:0008006" key="3">
    <source>
        <dbReference type="Google" id="ProtNLM"/>
    </source>
</evidence>
<comment type="caution">
    <text evidence="1">The sequence shown here is derived from an EMBL/GenBank/DDBJ whole genome shotgun (WGS) entry which is preliminary data.</text>
</comment>
<dbReference type="EMBL" id="JBHRTQ010000010">
    <property type="protein sequence ID" value="MFC3174960.1"/>
    <property type="molecule type" value="Genomic_DNA"/>
</dbReference>
<dbReference type="Proteomes" id="UP001595604">
    <property type="component" value="Unassembled WGS sequence"/>
</dbReference>
<name>A0ABV7IQL7_9SPHN</name>
<sequence>MTAAPIVDLFEQLQLEREALRVLAAPAMQAAMAAAAARMRESWQAQTPDGAARLDDAVRGYALAAIENTILDDPARPRIMWIITQPHQWHGQAWPGSMWGGHNPDNFSRDIMIDDVSTYEISGRRTGPGPAQATFLVYDSFIGTTAQSTEGANIIASLLGADLMIDGDGDFRITVGPGAGAPGTNHLQTRPGAKVLKIRNSLEDWAVELPDQLRVRRLAGPPAGEPRSADVVAERAAALLATQIAYWLTFLTHRAAGTVNETRPPQARAGGWGYLAGGRFALGPDEALVVTIDTLRADYIGFQVSDDWMTPPDYIHHTAGLNRSQARPDADGAYTFVIAARDPGVWNWIDTVGLGEGGYSIRWQGGGDPAPPIGQAVRQTRLARIAELKDLLPAGTVWTDAAMRQAQIAHRVETFWKRVGT</sequence>
<evidence type="ECO:0000313" key="2">
    <source>
        <dbReference type="Proteomes" id="UP001595604"/>
    </source>
</evidence>
<accession>A0ABV7IQL7</accession>